<dbReference type="EMBL" id="JAOH01000002">
    <property type="protein sequence ID" value="EUA60451.1"/>
    <property type="molecule type" value="Genomic_DNA"/>
</dbReference>
<dbReference type="Pfam" id="PF06271">
    <property type="entry name" value="RDD"/>
    <property type="match status" value="1"/>
</dbReference>
<dbReference type="InterPro" id="IPR010432">
    <property type="entry name" value="RDD"/>
</dbReference>
<accession>A0A829QC88</accession>
<keyword evidence="5 6" id="KW-0472">Membrane</keyword>
<dbReference type="PIRSF" id="PIRSF021697">
    <property type="entry name" value="UCP021697"/>
    <property type="match status" value="1"/>
</dbReference>
<feature type="transmembrane region" description="Helical" evidence="6">
    <location>
        <begin position="77"/>
        <end position="93"/>
    </location>
</feature>
<comment type="caution">
    <text evidence="8">The sequence shown here is derived from an EMBL/GenBank/DDBJ whole genome shotgun (WGS) entry which is preliminary data.</text>
</comment>
<reference evidence="8 9" key="1">
    <citation type="submission" date="2013-12" db="EMBL/GenBank/DDBJ databases">
        <authorList>
            <person name="Zelazny A."/>
            <person name="Olivier K."/>
            <person name="Holland S."/>
            <person name="Lenaerts A."/>
            <person name="Ordway D."/>
            <person name="DeGroote M.A."/>
            <person name="Parker T."/>
            <person name="Sizemore C."/>
            <person name="Tallon L.J."/>
            <person name="Sadzewicz L.K."/>
            <person name="Sengamalay N."/>
            <person name="Fraser C.M."/>
            <person name="Hine E."/>
            <person name="Shefchek K.A."/>
            <person name="Das S.P."/>
            <person name="Tettelin H."/>
        </authorList>
    </citation>
    <scope>NUCLEOTIDE SEQUENCE [LARGE SCALE GENOMIC DNA]</scope>
    <source>
        <strain evidence="8 9">1948</strain>
    </source>
</reference>
<keyword evidence="4 6" id="KW-1133">Transmembrane helix</keyword>
<dbReference type="AlphaFoldDB" id="A0A829QC88"/>
<dbReference type="Proteomes" id="UP000021210">
    <property type="component" value="Unassembled WGS sequence"/>
</dbReference>
<evidence type="ECO:0000256" key="1">
    <source>
        <dbReference type="ARBA" id="ARBA00004651"/>
    </source>
</evidence>
<evidence type="ECO:0000256" key="4">
    <source>
        <dbReference type="ARBA" id="ARBA00022989"/>
    </source>
</evidence>
<evidence type="ECO:0000313" key="8">
    <source>
        <dbReference type="EMBL" id="EUA60451.1"/>
    </source>
</evidence>
<dbReference type="PANTHER" id="PTHR36115:SF6">
    <property type="entry name" value="PROLINE-RICH ANTIGEN HOMOLOG"/>
    <property type="match status" value="1"/>
</dbReference>
<dbReference type="GO" id="GO:0005886">
    <property type="term" value="C:plasma membrane"/>
    <property type="evidence" value="ECO:0007669"/>
    <property type="project" value="UniProtKB-SubCell"/>
</dbReference>
<sequence>MSMARDLGSWLSGPGSVEGAGNSRYPGERLGLPESGPGSAAPLSRRLLALLIDWLIAGGLALLFVKGNLLSPSLSSAQLLTWLGIGVLAVRLWRFTPGQYMAGLQVAPADGTDSIGIGRAFIRNLLIALIVPPLITDIDGRGLHDRVTRTVVIRVR</sequence>
<feature type="transmembrane region" description="Helical" evidence="6">
    <location>
        <begin position="47"/>
        <end position="65"/>
    </location>
</feature>
<evidence type="ECO:0000256" key="2">
    <source>
        <dbReference type="ARBA" id="ARBA00022475"/>
    </source>
</evidence>
<keyword evidence="3 6" id="KW-0812">Transmembrane</keyword>
<evidence type="ECO:0000259" key="7">
    <source>
        <dbReference type="Pfam" id="PF06271"/>
    </source>
</evidence>
<feature type="domain" description="RDD" evidence="7">
    <location>
        <begin position="41"/>
        <end position="129"/>
    </location>
</feature>
<dbReference type="PANTHER" id="PTHR36115">
    <property type="entry name" value="PROLINE-RICH ANTIGEN HOMOLOG-RELATED"/>
    <property type="match status" value="1"/>
</dbReference>
<evidence type="ECO:0000256" key="6">
    <source>
        <dbReference type="SAM" id="Phobius"/>
    </source>
</evidence>
<name>A0A829QC88_9MYCO</name>
<evidence type="ECO:0000256" key="5">
    <source>
        <dbReference type="ARBA" id="ARBA00023136"/>
    </source>
</evidence>
<comment type="subcellular location">
    <subcellularLocation>
        <location evidence="1">Cell membrane</location>
        <topology evidence="1">Multi-pass membrane protein</topology>
    </subcellularLocation>
</comment>
<organism evidence="8 9">
    <name type="scientific">Mycobacteroides abscessus 1948</name>
    <dbReference type="NCBI Taxonomy" id="1299323"/>
    <lineage>
        <taxon>Bacteria</taxon>
        <taxon>Bacillati</taxon>
        <taxon>Actinomycetota</taxon>
        <taxon>Actinomycetes</taxon>
        <taxon>Mycobacteriales</taxon>
        <taxon>Mycobacteriaceae</taxon>
        <taxon>Mycobacteroides</taxon>
        <taxon>Mycobacteroides abscessus</taxon>
    </lineage>
</organism>
<dbReference type="InterPro" id="IPR051791">
    <property type="entry name" value="Pra-immunoreactive"/>
</dbReference>
<dbReference type="InterPro" id="IPR016795">
    <property type="entry name" value="UCP021697"/>
</dbReference>
<protein>
    <submittedName>
        <fullName evidence="8">RDD family protein</fullName>
    </submittedName>
</protein>
<proteinExistence type="predicted"/>
<evidence type="ECO:0000313" key="9">
    <source>
        <dbReference type="Proteomes" id="UP000021210"/>
    </source>
</evidence>
<evidence type="ECO:0000256" key="3">
    <source>
        <dbReference type="ARBA" id="ARBA00022692"/>
    </source>
</evidence>
<gene>
    <name evidence="8" type="ORF">I542_0584</name>
</gene>
<keyword evidence="2" id="KW-1003">Cell membrane</keyword>